<protein>
    <submittedName>
        <fullName evidence="2">Uncharacterized protein</fullName>
    </submittedName>
</protein>
<feature type="region of interest" description="Disordered" evidence="1">
    <location>
        <begin position="1"/>
        <end position="20"/>
    </location>
</feature>
<sequence length="60" mass="6183">MSLTARPSGADELKPASKSSSGLEQDLLAAISDSGVQPCQLLHGLAPADRFLPLAAQTLH</sequence>
<gene>
    <name evidence="2" type="ORF">EM20IM_03410</name>
</gene>
<dbReference type="EMBL" id="CP065956">
    <property type="protein sequence ID" value="QSR87388.1"/>
    <property type="molecule type" value="Genomic_DNA"/>
</dbReference>
<name>A0ABX7PXD7_9BACT</name>
<evidence type="ECO:0000256" key="1">
    <source>
        <dbReference type="SAM" id="MobiDB-lite"/>
    </source>
</evidence>
<dbReference type="RefSeq" id="WP_206847836.1">
    <property type="nucleotide sequence ID" value="NZ_CP065956.1"/>
</dbReference>
<organism evidence="2 3">
    <name type="scientific">Candidatus Methylacidiphilum infernorum</name>
    <dbReference type="NCBI Taxonomy" id="511746"/>
    <lineage>
        <taxon>Bacteria</taxon>
        <taxon>Pseudomonadati</taxon>
        <taxon>Verrucomicrobiota</taxon>
        <taxon>Methylacidiphilae</taxon>
        <taxon>Methylacidiphilales</taxon>
        <taxon>Methylacidiphilaceae</taxon>
        <taxon>Methylacidiphilum (ex Ratnadevi et al. 2023)</taxon>
    </lineage>
</organism>
<keyword evidence="3" id="KW-1185">Reference proteome</keyword>
<reference evidence="2 3" key="1">
    <citation type="submission" date="2020-12" db="EMBL/GenBank/DDBJ databases">
        <authorList>
            <person name="Awala S.I."/>
            <person name="Gwak J.-H."/>
            <person name="Kim S.-J."/>
            <person name="Rhee S.-K."/>
        </authorList>
    </citation>
    <scope>NUCLEOTIDE SEQUENCE [LARGE SCALE GENOMIC DNA]</scope>
    <source>
        <strain evidence="2 3">IT5</strain>
    </source>
</reference>
<dbReference type="Proteomes" id="UP000663088">
    <property type="component" value="Chromosome"/>
</dbReference>
<evidence type="ECO:0000313" key="2">
    <source>
        <dbReference type="EMBL" id="QSR87388.1"/>
    </source>
</evidence>
<proteinExistence type="predicted"/>
<evidence type="ECO:0000313" key="3">
    <source>
        <dbReference type="Proteomes" id="UP000663088"/>
    </source>
</evidence>
<accession>A0ABX7PXD7</accession>